<keyword evidence="1" id="KW-0812">Transmembrane</keyword>
<dbReference type="AlphaFoldDB" id="A0A3B6LXN0"/>
<dbReference type="OrthoDB" id="994935at2759"/>
<feature type="transmembrane region" description="Helical" evidence="1">
    <location>
        <begin position="260"/>
        <end position="279"/>
    </location>
</feature>
<proteinExistence type="predicted"/>
<dbReference type="EnsemblPlants" id="TraesCS5B02G564500.1">
    <property type="protein sequence ID" value="TraesCS5B02G564500.1.cds1"/>
    <property type="gene ID" value="TraesCS5B02G564500"/>
</dbReference>
<protein>
    <recommendedName>
        <fullName evidence="2">DUF4220 domain-containing protein</fullName>
    </recommendedName>
</protein>
<dbReference type="PANTHER" id="PTHR31325">
    <property type="entry name" value="OS01G0798800 PROTEIN-RELATED"/>
    <property type="match status" value="1"/>
</dbReference>
<evidence type="ECO:0000313" key="3">
    <source>
        <dbReference type="EnsemblPlants" id="TraesCS5B02G564500.1.cds1"/>
    </source>
</evidence>
<dbReference type="Gramene" id="TraesNOR5B03G03051790.1">
    <property type="protein sequence ID" value="TraesNOR5B03G03051790.1.CDS1"/>
    <property type="gene ID" value="TraesNOR5B03G03051790"/>
</dbReference>
<dbReference type="OMA" id="ENILMYC"/>
<dbReference type="Gramene" id="TraesROB_scaffold_004954_01G000200.1">
    <property type="protein sequence ID" value="TraesROB_scaffold_004954_01G000200.1"/>
    <property type="gene ID" value="TraesROB_scaffold_004954_01G000200"/>
</dbReference>
<dbReference type="Gramene" id="TraesCLE_scaffold_004817_01G000200.1">
    <property type="protein sequence ID" value="TraesCLE_scaffold_004817_01G000200.1"/>
    <property type="gene ID" value="TraesCLE_scaffold_004817_01G000200"/>
</dbReference>
<feature type="transmembrane region" description="Helical" evidence="1">
    <location>
        <begin position="53"/>
        <end position="72"/>
    </location>
</feature>
<keyword evidence="4" id="KW-1185">Reference proteome</keyword>
<accession>A0A3B6LXN0</accession>
<dbReference type="GeneID" id="123117883"/>
<reference evidence="3" key="2">
    <citation type="submission" date="2018-10" db="UniProtKB">
        <authorList>
            <consortium name="EnsemblPlants"/>
        </authorList>
    </citation>
    <scope>IDENTIFICATION</scope>
</reference>
<feature type="domain" description="DUF4220" evidence="2">
    <location>
        <begin position="55"/>
        <end position="320"/>
    </location>
</feature>
<organism evidence="3">
    <name type="scientific">Triticum aestivum</name>
    <name type="common">Wheat</name>
    <dbReference type="NCBI Taxonomy" id="4565"/>
    <lineage>
        <taxon>Eukaryota</taxon>
        <taxon>Viridiplantae</taxon>
        <taxon>Streptophyta</taxon>
        <taxon>Embryophyta</taxon>
        <taxon>Tracheophyta</taxon>
        <taxon>Spermatophyta</taxon>
        <taxon>Magnoliopsida</taxon>
        <taxon>Liliopsida</taxon>
        <taxon>Poales</taxon>
        <taxon>Poaceae</taxon>
        <taxon>BOP clade</taxon>
        <taxon>Pooideae</taxon>
        <taxon>Triticodae</taxon>
        <taxon>Triticeae</taxon>
        <taxon>Triticinae</taxon>
        <taxon>Triticum</taxon>
    </lineage>
</organism>
<feature type="transmembrane region" description="Helical" evidence="1">
    <location>
        <begin position="21"/>
        <end position="41"/>
    </location>
</feature>
<keyword evidence="1" id="KW-0472">Membrane</keyword>
<evidence type="ECO:0000259" key="2">
    <source>
        <dbReference type="Pfam" id="PF13968"/>
    </source>
</evidence>
<evidence type="ECO:0000256" key="1">
    <source>
        <dbReference type="SAM" id="Phobius"/>
    </source>
</evidence>
<feature type="transmembrane region" description="Helical" evidence="1">
    <location>
        <begin position="84"/>
        <end position="105"/>
    </location>
</feature>
<sequence length="320" mass="36759">MRGGNHLGMKSLVQLFNEWEIQLLVLVSFTLQFFLFFTGGLRRRIRSSVLRSSVWLAYLGANLVAAYVLGLITRQEVSTHHLFFLWAPFLLIHLGGQDTITAFAIEDNTLWLRHLLNLVVQVNLTLYIFWKSFDGGPNMQLLAPSILLFVTGTIKYGERTLALWCGNVRNMREIWGGSESETRLDTSSEDLVFYALPSAKVIRWFFTSLSYKPHANRWDIDSLQPDLSTKLFGIMEIQLGLMYDDIYTKALVLRTWGCTILRYISHITFLAALVLFSVIRNKEERWYYSSVDTVITYGLFFGGFSLEVSSLCIIMMSPRT</sequence>
<dbReference type="Pfam" id="PF13968">
    <property type="entry name" value="DUF4220"/>
    <property type="match status" value="1"/>
</dbReference>
<dbReference type="Gramene" id="TraesMAC5B03G03022670.1">
    <property type="protein sequence ID" value="TraesMAC5B03G03022670.1.CDS1"/>
    <property type="gene ID" value="TraesMAC5B03G03022670"/>
</dbReference>
<dbReference type="Gramene" id="TraesCS5B02G564500.1">
    <property type="protein sequence ID" value="TraesCS5B02G564500.1.cds1"/>
    <property type="gene ID" value="TraesCS5B02G564500"/>
</dbReference>
<keyword evidence="1" id="KW-1133">Transmembrane helix</keyword>
<gene>
    <name evidence="3" type="primary">LOC123117883</name>
</gene>
<dbReference type="Proteomes" id="UP000019116">
    <property type="component" value="Chromosome 5B"/>
</dbReference>
<dbReference type="Gramene" id="TraesWEE_scaffold_000537_01G000500.1">
    <property type="protein sequence ID" value="TraesWEE_scaffold_000537_01G000500.1"/>
    <property type="gene ID" value="TraesWEE_scaffold_000537_01G000500"/>
</dbReference>
<feature type="transmembrane region" description="Helical" evidence="1">
    <location>
        <begin position="294"/>
        <end position="316"/>
    </location>
</feature>
<dbReference type="STRING" id="4565.A0A3B6LXN0"/>
<evidence type="ECO:0000313" key="4">
    <source>
        <dbReference type="Proteomes" id="UP000019116"/>
    </source>
</evidence>
<reference evidence="3" key="1">
    <citation type="submission" date="2018-08" db="EMBL/GenBank/DDBJ databases">
        <authorList>
            <person name="Rossello M."/>
        </authorList>
    </citation>
    <scope>NUCLEOTIDE SEQUENCE [LARGE SCALE GENOMIC DNA]</scope>
    <source>
        <strain evidence="3">cv. Chinese Spring</strain>
    </source>
</reference>
<name>A0A3B6LXN0_WHEAT</name>
<dbReference type="Gramene" id="TraesCAD_scaffold_001298_01G000200.1">
    <property type="protein sequence ID" value="TraesCAD_scaffold_001298_01G000200.1"/>
    <property type="gene ID" value="TraesCAD_scaffold_001298_01G000200"/>
</dbReference>
<dbReference type="RefSeq" id="XP_044394485.1">
    <property type="nucleotide sequence ID" value="XM_044538550.1"/>
</dbReference>
<dbReference type="Gramene" id="TraesRN5B0101337500.1">
    <property type="protein sequence ID" value="TraesRN5B0101337500.1"/>
    <property type="gene ID" value="TraesRN5B0101337500"/>
</dbReference>
<dbReference type="Gramene" id="TraesCS5B03G1366700.1">
    <property type="protein sequence ID" value="TraesCS5B03G1366700.1.CDS1"/>
    <property type="gene ID" value="TraesCS5B03G1366700"/>
</dbReference>
<dbReference type="InterPro" id="IPR025315">
    <property type="entry name" value="DUF4220"/>
</dbReference>